<name>A0AAD7B539_9AGAR</name>
<proteinExistence type="predicted"/>
<keyword evidence="3" id="KW-1185">Reference proteome</keyword>
<feature type="compositionally biased region" description="Pro residues" evidence="1">
    <location>
        <begin position="8"/>
        <end position="24"/>
    </location>
</feature>
<dbReference type="AlphaFoldDB" id="A0AAD7B539"/>
<evidence type="ECO:0000313" key="2">
    <source>
        <dbReference type="EMBL" id="KAJ7610204.1"/>
    </source>
</evidence>
<dbReference type="Proteomes" id="UP001221142">
    <property type="component" value="Unassembled WGS sequence"/>
</dbReference>
<comment type="caution">
    <text evidence="2">The sequence shown here is derived from an EMBL/GenBank/DDBJ whole genome shotgun (WGS) entry which is preliminary data.</text>
</comment>
<feature type="region of interest" description="Disordered" evidence="1">
    <location>
        <begin position="1"/>
        <end position="107"/>
    </location>
</feature>
<organism evidence="2 3">
    <name type="scientific">Roridomyces roridus</name>
    <dbReference type="NCBI Taxonomy" id="1738132"/>
    <lineage>
        <taxon>Eukaryota</taxon>
        <taxon>Fungi</taxon>
        <taxon>Dikarya</taxon>
        <taxon>Basidiomycota</taxon>
        <taxon>Agaricomycotina</taxon>
        <taxon>Agaricomycetes</taxon>
        <taxon>Agaricomycetidae</taxon>
        <taxon>Agaricales</taxon>
        <taxon>Marasmiineae</taxon>
        <taxon>Mycenaceae</taxon>
        <taxon>Roridomyces</taxon>
    </lineage>
</organism>
<dbReference type="EMBL" id="JARKIF010000036">
    <property type="protein sequence ID" value="KAJ7610204.1"/>
    <property type="molecule type" value="Genomic_DNA"/>
</dbReference>
<protein>
    <submittedName>
        <fullName evidence="2">Uncharacterized protein</fullName>
    </submittedName>
</protein>
<sequence>MTFVTHHQPPPSNPPRPRDPPQPANPSVSMPRPNHRRPYVPTQPPTYPGQYGSGYYSQPASNQYYQIQPVPDHYWRHPDYSAQLQNGSSLPYPPPSPPNPYPGSSNY</sequence>
<feature type="compositionally biased region" description="Pro residues" evidence="1">
    <location>
        <begin position="91"/>
        <end position="101"/>
    </location>
</feature>
<gene>
    <name evidence="2" type="ORF">FB45DRAFT_876010</name>
</gene>
<evidence type="ECO:0000256" key="1">
    <source>
        <dbReference type="SAM" id="MobiDB-lite"/>
    </source>
</evidence>
<feature type="compositionally biased region" description="Low complexity" evidence="1">
    <location>
        <begin position="48"/>
        <end position="61"/>
    </location>
</feature>
<reference evidence="2" key="1">
    <citation type="submission" date="2023-03" db="EMBL/GenBank/DDBJ databases">
        <title>Massive genome expansion in bonnet fungi (Mycena s.s.) driven by repeated elements and novel gene families across ecological guilds.</title>
        <authorList>
            <consortium name="Lawrence Berkeley National Laboratory"/>
            <person name="Harder C.B."/>
            <person name="Miyauchi S."/>
            <person name="Viragh M."/>
            <person name="Kuo A."/>
            <person name="Thoen E."/>
            <person name="Andreopoulos B."/>
            <person name="Lu D."/>
            <person name="Skrede I."/>
            <person name="Drula E."/>
            <person name="Henrissat B."/>
            <person name="Morin E."/>
            <person name="Kohler A."/>
            <person name="Barry K."/>
            <person name="LaButti K."/>
            <person name="Morin E."/>
            <person name="Salamov A."/>
            <person name="Lipzen A."/>
            <person name="Mereny Z."/>
            <person name="Hegedus B."/>
            <person name="Baldrian P."/>
            <person name="Stursova M."/>
            <person name="Weitz H."/>
            <person name="Taylor A."/>
            <person name="Grigoriev I.V."/>
            <person name="Nagy L.G."/>
            <person name="Martin F."/>
            <person name="Kauserud H."/>
        </authorList>
    </citation>
    <scope>NUCLEOTIDE SEQUENCE</scope>
    <source>
        <strain evidence="2">9284</strain>
    </source>
</reference>
<accession>A0AAD7B539</accession>
<evidence type="ECO:0000313" key="3">
    <source>
        <dbReference type="Proteomes" id="UP001221142"/>
    </source>
</evidence>